<dbReference type="RefSeq" id="WP_306728311.1">
    <property type="nucleotide sequence ID" value="NZ_JAVDDT010000004.1"/>
</dbReference>
<keyword evidence="4" id="KW-1185">Reference proteome</keyword>
<comment type="caution">
    <text evidence="3">The sequence shown here is derived from an EMBL/GenBank/DDBJ whole genome shotgun (WGS) entry which is preliminary data.</text>
</comment>
<sequence length="619" mass="71700">MSNRVVHVAKGAVVNSGGRRYCIRGFVDTTRVRVLDLDSQTESELRIADLTESTCFSPGAPDLDEMPEKQWQEALRRYEVIRPLLDKPDRTAADVAEVADREAVSSTTLYGWMQKFAEHGVVTALLRQRRKDRGSTKLAESVEEVIKGVIEDFHMTSQQRTVEQSYRELKRRCRTLDLPIPHKNTYYDRVKAIPLEEAYRQRKGRNAALKYRARRGKFPDAEYPYSVLQIDHTQVDLTVVDEELRRAIGRPWITVAVDIFSRLMAGYYISLDPPGSLGTGMCLANAILPKEPLLEEFGIDAQWPCHGLPRVIHADNAKEFRGNTLGEACRTYGIDLQFRKVKKPNYGGHIERLLGTFMKEIQALPGSTFSNPKAKGDYDTDRQSALTLRELEEWLLHLAVGMYHNKVHSQLETTPLKKYEQGILGTDEQPGIGYIPMVQDPLRLRLDFMPMERKPIRSNGIVWDYIHYQADVLHRWIEAREPNDLKRKRRFVFRRDPRDISRVYFYDPDAEQYFEIPYADTRHPPITLWELKKIRATLREQQKEDIDEEAIFDAYHNMRNIEETAKRKTRSARLSRSRRIHGQQAAKKAREAPTKPEKPKLEAVRALDDIKPFDEVEDL</sequence>
<dbReference type="SUPFAM" id="SSF53098">
    <property type="entry name" value="Ribonuclease H-like"/>
    <property type="match status" value="1"/>
</dbReference>
<dbReference type="PROSITE" id="PS50994">
    <property type="entry name" value="INTEGRASE"/>
    <property type="match status" value="1"/>
</dbReference>
<dbReference type="InterPro" id="IPR036397">
    <property type="entry name" value="RNaseH_sf"/>
</dbReference>
<dbReference type="Pfam" id="PF09299">
    <property type="entry name" value="Mu-transpos_C"/>
    <property type="match status" value="1"/>
</dbReference>
<dbReference type="Proteomes" id="UP001239019">
    <property type="component" value="Unassembled WGS sequence"/>
</dbReference>
<dbReference type="Gene3D" id="3.30.420.10">
    <property type="entry name" value="Ribonuclease H-like superfamily/Ribonuclease H"/>
    <property type="match status" value="1"/>
</dbReference>
<evidence type="ECO:0000256" key="1">
    <source>
        <dbReference type="SAM" id="MobiDB-lite"/>
    </source>
</evidence>
<feature type="domain" description="Integrase catalytic" evidence="2">
    <location>
        <begin position="220"/>
        <end position="423"/>
    </location>
</feature>
<dbReference type="InterPro" id="IPR012337">
    <property type="entry name" value="RNaseH-like_sf"/>
</dbReference>
<evidence type="ECO:0000313" key="3">
    <source>
        <dbReference type="EMBL" id="MDQ2069817.1"/>
    </source>
</evidence>
<proteinExistence type="predicted"/>
<organism evidence="3 4">
    <name type="scientific">Natronospira bacteriovora</name>
    <dbReference type="NCBI Taxonomy" id="3069753"/>
    <lineage>
        <taxon>Bacteria</taxon>
        <taxon>Pseudomonadati</taxon>
        <taxon>Pseudomonadota</taxon>
        <taxon>Gammaproteobacteria</taxon>
        <taxon>Natronospirales</taxon>
        <taxon>Natronospiraceae</taxon>
        <taxon>Natronospira</taxon>
    </lineage>
</organism>
<evidence type="ECO:0000259" key="2">
    <source>
        <dbReference type="PROSITE" id="PS50994"/>
    </source>
</evidence>
<feature type="compositionally biased region" description="Basic residues" evidence="1">
    <location>
        <begin position="567"/>
        <end position="581"/>
    </location>
</feature>
<gene>
    <name evidence="3" type="ORF">RBH19_08025</name>
</gene>
<dbReference type="InterPro" id="IPR015378">
    <property type="entry name" value="Transposase-like_Mu_C"/>
</dbReference>
<feature type="region of interest" description="Disordered" evidence="1">
    <location>
        <begin position="566"/>
        <end position="606"/>
    </location>
</feature>
<dbReference type="EMBL" id="JAVDDT010000004">
    <property type="protein sequence ID" value="MDQ2069817.1"/>
    <property type="molecule type" value="Genomic_DNA"/>
</dbReference>
<reference evidence="3 4" key="1">
    <citation type="submission" date="2023-08" db="EMBL/GenBank/DDBJ databases">
        <title>Whole-genome sequencing of halo(alkali)philic microorganisms from hypersaline lakes.</title>
        <authorList>
            <person name="Sorokin D.Y."/>
            <person name="Abbas B."/>
            <person name="Merkel A.Y."/>
        </authorList>
    </citation>
    <scope>NUCLEOTIDE SEQUENCE [LARGE SCALE GENOMIC DNA]</scope>
    <source>
        <strain evidence="3 4">AB-CW4</strain>
    </source>
</reference>
<evidence type="ECO:0000313" key="4">
    <source>
        <dbReference type="Proteomes" id="UP001239019"/>
    </source>
</evidence>
<dbReference type="InterPro" id="IPR001584">
    <property type="entry name" value="Integrase_cat-core"/>
</dbReference>
<protein>
    <submittedName>
        <fullName evidence="3">Mu transposase C-terminal domain-containing protein</fullName>
    </submittedName>
</protein>
<feature type="compositionally biased region" description="Basic and acidic residues" evidence="1">
    <location>
        <begin position="588"/>
        <end position="606"/>
    </location>
</feature>
<name>A0ABU0W712_9GAMM</name>
<accession>A0ABU0W712</accession>